<evidence type="ECO:0000313" key="1">
    <source>
        <dbReference type="EMBL" id="QPS83489.1"/>
    </source>
</evidence>
<name>A0A7T2YXB5_9BURK</name>
<gene>
    <name evidence="1" type="ORF">I6G47_10650</name>
</gene>
<reference evidence="1 2" key="1">
    <citation type="submission" date="2020-12" db="EMBL/GenBank/DDBJ databases">
        <title>FDA dAtabase for Regulatory Grade micrObial Sequences (FDA-ARGOS): Supporting development and validation of Infectious Disease Dx tests.</title>
        <authorList>
            <person name="Sproer C."/>
            <person name="Gronow S."/>
            <person name="Severitt S."/>
            <person name="Schroder I."/>
            <person name="Tallon L."/>
            <person name="Sadzewicz L."/>
            <person name="Zhao X."/>
            <person name="Boylan J."/>
            <person name="Ott S."/>
            <person name="Bowen H."/>
            <person name="Vavikolanu K."/>
            <person name="Mehta A."/>
            <person name="Aluvathingal J."/>
            <person name="Nadendla S."/>
            <person name="Lowell S."/>
            <person name="Myers T."/>
            <person name="Yan Y."/>
            <person name="Sichtig H."/>
        </authorList>
    </citation>
    <scope>NUCLEOTIDE SEQUENCE [LARGE SCALE GENOMIC DNA]</scope>
    <source>
        <strain evidence="1 2">FDAARGOS_890</strain>
    </source>
</reference>
<protein>
    <submittedName>
        <fullName evidence="1">HK97 gp10 family phage protein</fullName>
    </submittedName>
</protein>
<dbReference type="KEGG" id="dla:I6G47_10650"/>
<dbReference type="AlphaFoldDB" id="A0A7T2YXB5"/>
<dbReference type="Proteomes" id="UP000595064">
    <property type="component" value="Chromosome"/>
</dbReference>
<sequence length="131" mass="14164">MGFAADLRALCERAGDKAEMVVKGAALFLGDDMIDESPVDSGRFKNNWVTSTGVADRSKSAEPDPSGARAHAMLNEKIAGWKPGQTIWILNNLPYAKRLEYGWSKQAPSGIVRLAVQNYSAALKKAADAIR</sequence>
<dbReference type="RefSeq" id="WP_016454483.1">
    <property type="nucleotide sequence ID" value="NZ_CP065748.1"/>
</dbReference>
<evidence type="ECO:0000313" key="2">
    <source>
        <dbReference type="Proteomes" id="UP000595064"/>
    </source>
</evidence>
<dbReference type="EMBL" id="CP065748">
    <property type="protein sequence ID" value="QPS83489.1"/>
    <property type="molecule type" value="Genomic_DNA"/>
</dbReference>
<proteinExistence type="predicted"/>
<accession>A0A7T2YXB5</accession>
<keyword evidence="2" id="KW-1185">Reference proteome</keyword>
<organism evidence="1 2">
    <name type="scientific">Delftia lacustris</name>
    <dbReference type="NCBI Taxonomy" id="558537"/>
    <lineage>
        <taxon>Bacteria</taxon>
        <taxon>Pseudomonadati</taxon>
        <taxon>Pseudomonadota</taxon>
        <taxon>Betaproteobacteria</taxon>
        <taxon>Burkholderiales</taxon>
        <taxon>Comamonadaceae</taxon>
        <taxon>Delftia</taxon>
    </lineage>
</organism>